<dbReference type="AlphaFoldDB" id="A0A9D4HCF2"/>
<evidence type="ECO:0000313" key="3">
    <source>
        <dbReference type="Proteomes" id="UP000828390"/>
    </source>
</evidence>
<keyword evidence="3" id="KW-1185">Reference proteome</keyword>
<keyword evidence="1" id="KW-0812">Transmembrane</keyword>
<sequence>MINTRQIPTVPSSPGRIATAREYRDKFRQTVKNVLRRFVRDHYERNKGIICGIFLLITVARFVAGATKLGSDCEKERNVGTYLIVKATLGFIFWIAFLVLGVKGHMERALKNLFVEIYIYVDFLFAVVWFIVGMAWCFGNYRAMKLECPSFVIEWDFHFINFALFLTVSDLIIFCVFIFYTLYSVFDNEEE</sequence>
<accession>A0A9D4HCF2</accession>
<dbReference type="EMBL" id="JAIWYP010000013">
    <property type="protein sequence ID" value="KAH3714962.1"/>
    <property type="molecule type" value="Genomic_DNA"/>
</dbReference>
<feature type="transmembrane region" description="Helical" evidence="1">
    <location>
        <begin position="79"/>
        <end position="97"/>
    </location>
</feature>
<feature type="transmembrane region" description="Helical" evidence="1">
    <location>
        <begin position="117"/>
        <end position="138"/>
    </location>
</feature>
<dbReference type="Proteomes" id="UP000828390">
    <property type="component" value="Unassembled WGS sequence"/>
</dbReference>
<reference evidence="2" key="1">
    <citation type="journal article" date="2019" name="bioRxiv">
        <title>The Genome of the Zebra Mussel, Dreissena polymorpha: A Resource for Invasive Species Research.</title>
        <authorList>
            <person name="McCartney M.A."/>
            <person name="Auch B."/>
            <person name="Kono T."/>
            <person name="Mallez S."/>
            <person name="Zhang Y."/>
            <person name="Obille A."/>
            <person name="Becker A."/>
            <person name="Abrahante J.E."/>
            <person name="Garbe J."/>
            <person name="Badalamenti J.P."/>
            <person name="Herman A."/>
            <person name="Mangelson H."/>
            <person name="Liachko I."/>
            <person name="Sullivan S."/>
            <person name="Sone E.D."/>
            <person name="Koren S."/>
            <person name="Silverstein K.A.T."/>
            <person name="Beckman K.B."/>
            <person name="Gohl D.M."/>
        </authorList>
    </citation>
    <scope>NUCLEOTIDE SEQUENCE</scope>
    <source>
        <strain evidence="2">Duluth1</strain>
        <tissue evidence="2">Whole animal</tissue>
    </source>
</reference>
<comment type="caution">
    <text evidence="2">The sequence shown here is derived from an EMBL/GenBank/DDBJ whole genome shotgun (WGS) entry which is preliminary data.</text>
</comment>
<dbReference type="PANTHER" id="PTHR33444:SF7">
    <property type="entry name" value="TRANSMEMBRANE PROTEIN 272"/>
    <property type="match status" value="1"/>
</dbReference>
<keyword evidence="1" id="KW-1133">Transmembrane helix</keyword>
<evidence type="ECO:0000313" key="2">
    <source>
        <dbReference type="EMBL" id="KAH3714962.1"/>
    </source>
</evidence>
<protein>
    <submittedName>
        <fullName evidence="2">Uncharacterized protein</fullName>
    </submittedName>
</protein>
<dbReference type="InterPro" id="IPR040350">
    <property type="entry name" value="TMEM272"/>
</dbReference>
<proteinExistence type="predicted"/>
<feature type="transmembrane region" description="Helical" evidence="1">
    <location>
        <begin position="47"/>
        <end position="67"/>
    </location>
</feature>
<evidence type="ECO:0000256" key="1">
    <source>
        <dbReference type="SAM" id="Phobius"/>
    </source>
</evidence>
<name>A0A9D4HCF2_DREPO</name>
<keyword evidence="1" id="KW-0472">Membrane</keyword>
<dbReference type="PANTHER" id="PTHR33444">
    <property type="entry name" value="SI:DKEY-19B23.12-RELATED"/>
    <property type="match status" value="1"/>
</dbReference>
<reference evidence="2" key="2">
    <citation type="submission" date="2020-11" db="EMBL/GenBank/DDBJ databases">
        <authorList>
            <person name="McCartney M.A."/>
            <person name="Auch B."/>
            <person name="Kono T."/>
            <person name="Mallez S."/>
            <person name="Becker A."/>
            <person name="Gohl D.M."/>
            <person name="Silverstein K.A.T."/>
            <person name="Koren S."/>
            <person name="Bechman K.B."/>
            <person name="Herman A."/>
            <person name="Abrahante J.E."/>
            <person name="Garbe J."/>
        </authorList>
    </citation>
    <scope>NUCLEOTIDE SEQUENCE</scope>
    <source>
        <strain evidence="2">Duluth1</strain>
        <tissue evidence="2">Whole animal</tissue>
    </source>
</reference>
<organism evidence="2 3">
    <name type="scientific">Dreissena polymorpha</name>
    <name type="common">Zebra mussel</name>
    <name type="synonym">Mytilus polymorpha</name>
    <dbReference type="NCBI Taxonomy" id="45954"/>
    <lineage>
        <taxon>Eukaryota</taxon>
        <taxon>Metazoa</taxon>
        <taxon>Spiralia</taxon>
        <taxon>Lophotrochozoa</taxon>
        <taxon>Mollusca</taxon>
        <taxon>Bivalvia</taxon>
        <taxon>Autobranchia</taxon>
        <taxon>Heteroconchia</taxon>
        <taxon>Euheterodonta</taxon>
        <taxon>Imparidentia</taxon>
        <taxon>Neoheterodontei</taxon>
        <taxon>Myida</taxon>
        <taxon>Dreissenoidea</taxon>
        <taxon>Dreissenidae</taxon>
        <taxon>Dreissena</taxon>
    </lineage>
</organism>
<gene>
    <name evidence="2" type="ORF">DPMN_057665</name>
</gene>
<feature type="transmembrane region" description="Helical" evidence="1">
    <location>
        <begin position="159"/>
        <end position="183"/>
    </location>
</feature>